<protein>
    <submittedName>
        <fullName evidence="2">Uncharacterized protein</fullName>
    </submittedName>
</protein>
<dbReference type="Proteomes" id="UP001642540">
    <property type="component" value="Unassembled WGS sequence"/>
</dbReference>
<evidence type="ECO:0000256" key="1">
    <source>
        <dbReference type="SAM" id="MobiDB-lite"/>
    </source>
</evidence>
<proteinExistence type="predicted"/>
<name>A0ABP1QYH3_9HEXA</name>
<reference evidence="2 3" key="1">
    <citation type="submission" date="2024-08" db="EMBL/GenBank/DDBJ databases">
        <authorList>
            <person name="Cucini C."/>
            <person name="Frati F."/>
        </authorList>
    </citation>
    <scope>NUCLEOTIDE SEQUENCE [LARGE SCALE GENOMIC DNA]</scope>
</reference>
<dbReference type="EMBL" id="CAXLJM020000051">
    <property type="protein sequence ID" value="CAL8115033.1"/>
    <property type="molecule type" value="Genomic_DNA"/>
</dbReference>
<keyword evidence="3" id="KW-1185">Reference proteome</keyword>
<comment type="caution">
    <text evidence="2">The sequence shown here is derived from an EMBL/GenBank/DDBJ whole genome shotgun (WGS) entry which is preliminary data.</text>
</comment>
<gene>
    <name evidence="2" type="ORF">ODALV1_LOCUS16704</name>
</gene>
<organism evidence="2 3">
    <name type="scientific">Orchesella dallaii</name>
    <dbReference type="NCBI Taxonomy" id="48710"/>
    <lineage>
        <taxon>Eukaryota</taxon>
        <taxon>Metazoa</taxon>
        <taxon>Ecdysozoa</taxon>
        <taxon>Arthropoda</taxon>
        <taxon>Hexapoda</taxon>
        <taxon>Collembola</taxon>
        <taxon>Entomobryomorpha</taxon>
        <taxon>Entomobryoidea</taxon>
        <taxon>Orchesellidae</taxon>
        <taxon>Orchesellinae</taxon>
        <taxon>Orchesella</taxon>
    </lineage>
</organism>
<evidence type="ECO:0000313" key="3">
    <source>
        <dbReference type="Proteomes" id="UP001642540"/>
    </source>
</evidence>
<feature type="region of interest" description="Disordered" evidence="1">
    <location>
        <begin position="19"/>
        <end position="62"/>
    </location>
</feature>
<sequence length="119" mass="13042">MSINLSRSDLVIERLTFGQPLPNDSAATSSSLSSESQAGSQVTPLDPDPSTSSSEDDDDDVFPCSIIIPADGQTQDSVRGYPFYQPLATIMEPTCLSSLRKSHTRFLPYIESLFNDIFY</sequence>
<accession>A0ABP1QYH3</accession>
<evidence type="ECO:0000313" key="2">
    <source>
        <dbReference type="EMBL" id="CAL8115033.1"/>
    </source>
</evidence>
<feature type="compositionally biased region" description="Low complexity" evidence="1">
    <location>
        <begin position="25"/>
        <end position="40"/>
    </location>
</feature>